<dbReference type="SMART" id="SM00935">
    <property type="entry name" value="OmpH"/>
    <property type="match status" value="1"/>
</dbReference>
<dbReference type="EMBL" id="WVHS01000006">
    <property type="protein sequence ID" value="MXV17783.1"/>
    <property type="molecule type" value="Genomic_DNA"/>
</dbReference>
<dbReference type="GO" id="GO:0051082">
    <property type="term" value="F:unfolded protein binding"/>
    <property type="evidence" value="ECO:0007669"/>
    <property type="project" value="InterPro"/>
</dbReference>
<evidence type="ECO:0000256" key="3">
    <source>
        <dbReference type="SAM" id="Coils"/>
    </source>
</evidence>
<keyword evidence="3" id="KW-0175">Coiled coil</keyword>
<dbReference type="Pfam" id="PF03938">
    <property type="entry name" value="OmpH"/>
    <property type="match status" value="1"/>
</dbReference>
<accession>A0A7K1Y3B3</accession>
<dbReference type="AlphaFoldDB" id="A0A7K1Y3B3"/>
<reference evidence="4 5" key="1">
    <citation type="submission" date="2019-11" db="EMBL/GenBank/DDBJ databases">
        <title>Pedobacter sp. HMF7056 Genome sequencing and assembly.</title>
        <authorList>
            <person name="Kang H."/>
            <person name="Kim H."/>
            <person name="Joh K."/>
        </authorList>
    </citation>
    <scope>NUCLEOTIDE SEQUENCE [LARGE SCALE GENOMIC DNA]</scope>
    <source>
        <strain evidence="4 5">HMF7056</strain>
    </source>
</reference>
<evidence type="ECO:0000313" key="4">
    <source>
        <dbReference type="EMBL" id="MXV17783.1"/>
    </source>
</evidence>
<comment type="caution">
    <text evidence="4">The sequence shown here is derived from an EMBL/GenBank/DDBJ whole genome shotgun (WGS) entry which is preliminary data.</text>
</comment>
<proteinExistence type="inferred from homology"/>
<dbReference type="RefSeq" id="WP_160908792.1">
    <property type="nucleotide sequence ID" value="NZ_WVHS01000006.1"/>
</dbReference>
<organism evidence="4 5">
    <name type="scientific">Hufsiella ginkgonis</name>
    <dbReference type="NCBI Taxonomy" id="2695274"/>
    <lineage>
        <taxon>Bacteria</taxon>
        <taxon>Pseudomonadati</taxon>
        <taxon>Bacteroidota</taxon>
        <taxon>Sphingobacteriia</taxon>
        <taxon>Sphingobacteriales</taxon>
        <taxon>Sphingobacteriaceae</taxon>
        <taxon>Hufsiella</taxon>
    </lineage>
</organism>
<dbReference type="PANTHER" id="PTHR35089">
    <property type="entry name" value="CHAPERONE PROTEIN SKP"/>
    <property type="match status" value="1"/>
</dbReference>
<dbReference type="InterPro" id="IPR024930">
    <property type="entry name" value="Skp_dom_sf"/>
</dbReference>
<evidence type="ECO:0000256" key="1">
    <source>
        <dbReference type="ARBA" id="ARBA00009091"/>
    </source>
</evidence>
<name>A0A7K1Y3B3_9SPHI</name>
<gene>
    <name evidence="4" type="ORF">GS398_20955</name>
</gene>
<dbReference type="Gene3D" id="3.30.910.20">
    <property type="entry name" value="Skp domain"/>
    <property type="match status" value="1"/>
</dbReference>
<dbReference type="InterPro" id="IPR005632">
    <property type="entry name" value="Chaperone_Skp"/>
</dbReference>
<dbReference type="GO" id="GO:0005829">
    <property type="term" value="C:cytosol"/>
    <property type="evidence" value="ECO:0007669"/>
    <property type="project" value="TreeGrafter"/>
</dbReference>
<evidence type="ECO:0000256" key="2">
    <source>
        <dbReference type="ARBA" id="ARBA00022729"/>
    </source>
</evidence>
<keyword evidence="5" id="KW-1185">Reference proteome</keyword>
<feature type="coiled-coil region" evidence="3">
    <location>
        <begin position="86"/>
        <end position="120"/>
    </location>
</feature>
<protein>
    <submittedName>
        <fullName evidence="4">OmpH family outer membrane protein</fullName>
    </submittedName>
</protein>
<dbReference type="Proteomes" id="UP000451233">
    <property type="component" value="Unassembled WGS sequence"/>
</dbReference>
<dbReference type="GO" id="GO:0050821">
    <property type="term" value="P:protein stabilization"/>
    <property type="evidence" value="ECO:0007669"/>
    <property type="project" value="TreeGrafter"/>
</dbReference>
<evidence type="ECO:0000313" key="5">
    <source>
        <dbReference type="Proteomes" id="UP000451233"/>
    </source>
</evidence>
<keyword evidence="2" id="KW-0732">Signal</keyword>
<comment type="similarity">
    <text evidence="1">Belongs to the Skp family.</text>
</comment>
<sequence>MKNLIKVGVVAAGLFLGINKGNAQQKFAHINSAELLAAMPEIKTADANYQTFYKQKQTQLETMDGERVKKVTTYQEKAKTRSQANAESIDKELATLANEIQDLEKRIQDASTKADEELKKKREELYQPVYDKAQDAIKAVAKEKGFAYVFDTQQQSLLYFDGGEDIIASVKTKLGIAATPSTATVPSAKKP</sequence>
<dbReference type="PANTHER" id="PTHR35089:SF1">
    <property type="entry name" value="CHAPERONE PROTEIN SKP"/>
    <property type="match status" value="1"/>
</dbReference>
<dbReference type="SUPFAM" id="SSF111384">
    <property type="entry name" value="OmpH-like"/>
    <property type="match status" value="1"/>
</dbReference>